<gene>
    <name evidence="2" type="primary">csbB_2</name>
    <name evidence="2" type="ORF">ETAA1_49410</name>
</gene>
<dbReference type="GO" id="GO:0006487">
    <property type="term" value="P:protein N-linked glycosylation"/>
    <property type="evidence" value="ECO:0007669"/>
    <property type="project" value="TreeGrafter"/>
</dbReference>
<dbReference type="AlphaFoldDB" id="A0A517XZL0"/>
<sequence length="249" mass="26430">MTPQLSVVVPAFNETGRIGPYLADVRAHLDAAYPANYEVLVVDDGSTDGTPDLVRTTAAGWRELRLVQLPANAGKGAAVRAGVRAAAGRRVLFTDADGATPIAEEWKLARAVAKGSAVAVGSRYVDGPGVTRTRNPRRAVMGSVFRLAARVLVGVGVRDTQCGFKLFTADAAAALFGAGRETGYLFDIELLALADRFGLPVAEVAVNWAEQPGSKVRVVRDSVRMFAGLWRVRRHLQTAPALPAARRAA</sequence>
<dbReference type="Pfam" id="PF00535">
    <property type="entry name" value="Glycos_transf_2"/>
    <property type="match status" value="1"/>
</dbReference>
<dbReference type="KEGG" id="uli:ETAA1_49410"/>
<evidence type="ECO:0000313" key="2">
    <source>
        <dbReference type="EMBL" id="QDU22951.1"/>
    </source>
</evidence>
<accession>A0A517XZL0</accession>
<reference evidence="2 3" key="1">
    <citation type="submission" date="2019-02" db="EMBL/GenBank/DDBJ databases">
        <title>Deep-cultivation of Planctomycetes and their phenomic and genomic characterization uncovers novel biology.</title>
        <authorList>
            <person name="Wiegand S."/>
            <person name="Jogler M."/>
            <person name="Boedeker C."/>
            <person name="Pinto D."/>
            <person name="Vollmers J."/>
            <person name="Rivas-Marin E."/>
            <person name="Kohn T."/>
            <person name="Peeters S.H."/>
            <person name="Heuer A."/>
            <person name="Rast P."/>
            <person name="Oberbeckmann S."/>
            <person name="Bunk B."/>
            <person name="Jeske O."/>
            <person name="Meyerdierks A."/>
            <person name="Storesund J.E."/>
            <person name="Kallscheuer N."/>
            <person name="Luecker S."/>
            <person name="Lage O.M."/>
            <person name="Pohl T."/>
            <person name="Merkel B.J."/>
            <person name="Hornburger P."/>
            <person name="Mueller R.-W."/>
            <person name="Bruemmer F."/>
            <person name="Labrenz M."/>
            <person name="Spormann A.M."/>
            <person name="Op den Camp H."/>
            <person name="Overmann J."/>
            <person name="Amann R."/>
            <person name="Jetten M.S.M."/>
            <person name="Mascher T."/>
            <person name="Medema M.H."/>
            <person name="Devos D.P."/>
            <person name="Kaster A.-K."/>
            <person name="Ovreas L."/>
            <person name="Rohde M."/>
            <person name="Galperin M.Y."/>
            <person name="Jogler C."/>
        </authorList>
    </citation>
    <scope>NUCLEOTIDE SEQUENCE [LARGE SCALE GENOMIC DNA]</scope>
    <source>
        <strain evidence="2 3">ETA_A1</strain>
    </source>
</reference>
<dbReference type="RefSeq" id="WP_145243058.1">
    <property type="nucleotide sequence ID" value="NZ_CP036273.1"/>
</dbReference>
<dbReference type="PANTHER" id="PTHR10859">
    <property type="entry name" value="GLYCOSYL TRANSFERASE"/>
    <property type="match status" value="1"/>
</dbReference>
<dbReference type="EC" id="2.4.-.-" evidence="2"/>
<dbReference type="OrthoDB" id="9772170at2"/>
<keyword evidence="3" id="KW-1185">Reference proteome</keyword>
<feature type="domain" description="Glycosyltransferase 2-like" evidence="1">
    <location>
        <begin position="6"/>
        <end position="172"/>
    </location>
</feature>
<keyword evidence="2" id="KW-0808">Transferase</keyword>
<name>A0A517XZL0_9BACT</name>
<protein>
    <submittedName>
        <fullName evidence="2">Glycosyltransferase CsbB</fullName>
        <ecNumber evidence="2">2.4.-.-</ecNumber>
    </submittedName>
</protein>
<dbReference type="InterPro" id="IPR001173">
    <property type="entry name" value="Glyco_trans_2-like"/>
</dbReference>
<keyword evidence="2" id="KW-0328">Glycosyltransferase</keyword>
<dbReference type="Gene3D" id="3.90.550.10">
    <property type="entry name" value="Spore Coat Polysaccharide Biosynthesis Protein SpsA, Chain A"/>
    <property type="match status" value="1"/>
</dbReference>
<proteinExistence type="predicted"/>
<dbReference type="SUPFAM" id="SSF53448">
    <property type="entry name" value="Nucleotide-diphospho-sugar transferases"/>
    <property type="match status" value="1"/>
</dbReference>
<dbReference type="PANTHER" id="PTHR10859:SF91">
    <property type="entry name" value="DOLICHYL-PHOSPHATE BETA-GLUCOSYLTRANSFERASE"/>
    <property type="match status" value="1"/>
</dbReference>
<evidence type="ECO:0000313" key="3">
    <source>
        <dbReference type="Proteomes" id="UP000319576"/>
    </source>
</evidence>
<dbReference type="EMBL" id="CP036273">
    <property type="protein sequence ID" value="QDU22951.1"/>
    <property type="molecule type" value="Genomic_DNA"/>
</dbReference>
<dbReference type="Proteomes" id="UP000319576">
    <property type="component" value="Chromosome"/>
</dbReference>
<organism evidence="2 3">
    <name type="scientific">Urbifossiella limnaea</name>
    <dbReference type="NCBI Taxonomy" id="2528023"/>
    <lineage>
        <taxon>Bacteria</taxon>
        <taxon>Pseudomonadati</taxon>
        <taxon>Planctomycetota</taxon>
        <taxon>Planctomycetia</taxon>
        <taxon>Gemmatales</taxon>
        <taxon>Gemmataceae</taxon>
        <taxon>Urbifossiella</taxon>
    </lineage>
</organism>
<evidence type="ECO:0000259" key="1">
    <source>
        <dbReference type="Pfam" id="PF00535"/>
    </source>
</evidence>
<dbReference type="GO" id="GO:0016757">
    <property type="term" value="F:glycosyltransferase activity"/>
    <property type="evidence" value="ECO:0007669"/>
    <property type="project" value="UniProtKB-KW"/>
</dbReference>
<dbReference type="InterPro" id="IPR029044">
    <property type="entry name" value="Nucleotide-diphossugar_trans"/>
</dbReference>